<organism evidence="2 3">
    <name type="scientific">Goodea atripinnis</name>
    <dbReference type="NCBI Taxonomy" id="208336"/>
    <lineage>
        <taxon>Eukaryota</taxon>
        <taxon>Metazoa</taxon>
        <taxon>Chordata</taxon>
        <taxon>Craniata</taxon>
        <taxon>Vertebrata</taxon>
        <taxon>Euteleostomi</taxon>
        <taxon>Actinopterygii</taxon>
        <taxon>Neopterygii</taxon>
        <taxon>Teleostei</taxon>
        <taxon>Neoteleostei</taxon>
        <taxon>Acanthomorphata</taxon>
        <taxon>Ovalentaria</taxon>
        <taxon>Atherinomorphae</taxon>
        <taxon>Cyprinodontiformes</taxon>
        <taxon>Goodeidae</taxon>
        <taxon>Goodea</taxon>
    </lineage>
</organism>
<evidence type="ECO:0000313" key="3">
    <source>
        <dbReference type="Proteomes" id="UP001476798"/>
    </source>
</evidence>
<protein>
    <submittedName>
        <fullName evidence="2">Uncharacterized protein</fullName>
    </submittedName>
</protein>
<sequence>MHGACLFLGPPRAATHSGHFSMNSLRRGEGQAGGAGVRDTQLGRRGHRGCANEGPGSWEALGLYRPTL</sequence>
<dbReference type="EMBL" id="JAHRIO010050824">
    <property type="protein sequence ID" value="MEQ2174944.1"/>
    <property type="molecule type" value="Genomic_DNA"/>
</dbReference>
<evidence type="ECO:0000256" key="1">
    <source>
        <dbReference type="SAM" id="MobiDB-lite"/>
    </source>
</evidence>
<name>A0ABV0NVW9_9TELE</name>
<proteinExistence type="predicted"/>
<accession>A0ABV0NVW9</accession>
<keyword evidence="3" id="KW-1185">Reference proteome</keyword>
<dbReference type="Proteomes" id="UP001476798">
    <property type="component" value="Unassembled WGS sequence"/>
</dbReference>
<gene>
    <name evidence="2" type="ORF">GOODEAATRI_012946</name>
</gene>
<feature type="region of interest" description="Disordered" evidence="1">
    <location>
        <begin position="8"/>
        <end position="54"/>
    </location>
</feature>
<reference evidence="2 3" key="1">
    <citation type="submission" date="2021-06" db="EMBL/GenBank/DDBJ databases">
        <authorList>
            <person name="Palmer J.M."/>
        </authorList>
    </citation>
    <scope>NUCLEOTIDE SEQUENCE [LARGE SCALE GENOMIC DNA]</scope>
    <source>
        <strain evidence="2 3">GA_2019</strain>
        <tissue evidence="2">Muscle</tissue>
    </source>
</reference>
<evidence type="ECO:0000313" key="2">
    <source>
        <dbReference type="EMBL" id="MEQ2174944.1"/>
    </source>
</evidence>
<comment type="caution">
    <text evidence="2">The sequence shown here is derived from an EMBL/GenBank/DDBJ whole genome shotgun (WGS) entry which is preliminary data.</text>
</comment>